<dbReference type="InterPro" id="IPR025506">
    <property type="entry name" value="Abi_alpha"/>
</dbReference>
<dbReference type="RefSeq" id="WP_054299169.1">
    <property type="nucleotide sequence ID" value="NZ_CP032683.1"/>
</dbReference>
<dbReference type="EMBL" id="CP032683">
    <property type="protein sequence ID" value="AYK14504.1"/>
    <property type="molecule type" value="Genomic_DNA"/>
</dbReference>
<gene>
    <name evidence="1" type="ORF">AOB57_004235</name>
</gene>
<proteinExistence type="predicted"/>
<dbReference type="AlphaFoldDB" id="A0A660HQH5"/>
<protein>
    <submittedName>
        <fullName evidence="1">DUF4393 domain-containing protein</fullName>
    </submittedName>
</protein>
<evidence type="ECO:0000313" key="2">
    <source>
        <dbReference type="Proteomes" id="UP000053087"/>
    </source>
</evidence>
<dbReference type="OrthoDB" id="385863at2157"/>
<dbReference type="KEGG" id="mfz:AOB57_004235"/>
<dbReference type="GeneID" id="53687304"/>
<reference evidence="1 2" key="1">
    <citation type="journal article" date="2016" name="Int. J. Syst. Evol. Microbiol.">
        <title>Methanosarcina flavescens sp. nov., a methanogenic archaeon isolated from a full-scale anaerobic digester.</title>
        <authorList>
            <person name="Kern T."/>
            <person name="Fischer M.A."/>
            <person name="Deppenmeier U."/>
            <person name="Schmitz R.A."/>
            <person name="Rother M."/>
        </authorList>
    </citation>
    <scope>NUCLEOTIDE SEQUENCE [LARGE SCALE GENOMIC DNA]</scope>
    <source>
        <strain evidence="1 2">E03.2</strain>
    </source>
</reference>
<evidence type="ECO:0000313" key="1">
    <source>
        <dbReference type="EMBL" id="AYK14504.1"/>
    </source>
</evidence>
<keyword evidence="2" id="KW-1185">Reference proteome</keyword>
<dbReference type="Pfam" id="PF14337">
    <property type="entry name" value="Abi_alpha"/>
    <property type="match status" value="1"/>
</dbReference>
<organism evidence="1 2">
    <name type="scientific">Methanosarcina flavescens</name>
    <dbReference type="NCBI Taxonomy" id="1715806"/>
    <lineage>
        <taxon>Archaea</taxon>
        <taxon>Methanobacteriati</taxon>
        <taxon>Methanobacteriota</taxon>
        <taxon>Stenosarchaea group</taxon>
        <taxon>Methanomicrobia</taxon>
        <taxon>Methanosarcinales</taxon>
        <taxon>Methanosarcinaceae</taxon>
        <taxon>Methanosarcina</taxon>
    </lineage>
</organism>
<sequence length="248" mass="27919">MGDDKLDPLENIVSDFSYPVKKAIDGASSFIGKICMPAAEEAGLLLYDEVHAFRGKNLVSIVEKSKGILTFDPDTFKLKASPRVIWKIVENGSWTEDENLQNLWAGLLASSCTNNGKDESNLIYTDLLSRITPSEAYIINYLGKKCSESKGLLNGCFHTLINFNDELFKECLYFENLDKLKCLDHLGRELNHLESLGLIENVEIVHNHQFVGMSTTGLLLDLYVRCSGSLLSTEKYFAQFWESNLNKF</sequence>
<dbReference type="Proteomes" id="UP000053087">
    <property type="component" value="Chromosome"/>
</dbReference>
<accession>A0A660HQH5</accession>
<name>A0A660HQH5_9EURY</name>